<protein>
    <submittedName>
        <fullName evidence="1">Uncharacterized protein</fullName>
    </submittedName>
</protein>
<accession>A0ABV0GDQ6</accession>
<dbReference type="Proteomes" id="UP001462640">
    <property type="component" value="Unassembled WGS sequence"/>
</dbReference>
<keyword evidence="2" id="KW-1185">Reference proteome</keyword>
<proteinExistence type="predicted"/>
<evidence type="ECO:0000313" key="2">
    <source>
        <dbReference type="Proteomes" id="UP001462640"/>
    </source>
</evidence>
<gene>
    <name evidence="1" type="ORF">ABDJ40_10540</name>
</gene>
<sequence length="45" mass="4644">MARKTGEATHRLAQALPLVLALALGTAAGLYSWERPPPASTGVAE</sequence>
<dbReference type="RefSeq" id="WP_347609421.1">
    <property type="nucleotide sequence ID" value="NZ_JBDPZC010000004.1"/>
</dbReference>
<organism evidence="1 2">
    <name type="scientific">Roseateles flavus</name>
    <dbReference type="NCBI Taxonomy" id="3149041"/>
    <lineage>
        <taxon>Bacteria</taxon>
        <taxon>Pseudomonadati</taxon>
        <taxon>Pseudomonadota</taxon>
        <taxon>Betaproteobacteria</taxon>
        <taxon>Burkholderiales</taxon>
        <taxon>Sphaerotilaceae</taxon>
        <taxon>Roseateles</taxon>
    </lineage>
</organism>
<dbReference type="EMBL" id="JBDPZC010000004">
    <property type="protein sequence ID" value="MEO3713198.1"/>
    <property type="molecule type" value="Genomic_DNA"/>
</dbReference>
<evidence type="ECO:0000313" key="1">
    <source>
        <dbReference type="EMBL" id="MEO3713198.1"/>
    </source>
</evidence>
<reference evidence="1 2" key="1">
    <citation type="submission" date="2024-05" db="EMBL/GenBank/DDBJ databases">
        <title>Roseateles sp. 2.12 16S ribosomal RNA gene Genome sequencing and assembly.</title>
        <authorList>
            <person name="Woo H."/>
        </authorList>
    </citation>
    <scope>NUCLEOTIDE SEQUENCE [LARGE SCALE GENOMIC DNA]</scope>
    <source>
        <strain evidence="1 2">2.12</strain>
    </source>
</reference>
<comment type="caution">
    <text evidence="1">The sequence shown here is derived from an EMBL/GenBank/DDBJ whole genome shotgun (WGS) entry which is preliminary data.</text>
</comment>
<name>A0ABV0GDQ6_9BURK</name>